<dbReference type="Gramene" id="evm.model.06.1610">
    <property type="protein sequence ID" value="cds.evm.model.06.1610"/>
    <property type="gene ID" value="evm.TU.06.1610"/>
</dbReference>
<dbReference type="EMBL" id="UZAU01000615">
    <property type="status" value="NOT_ANNOTATED_CDS"/>
    <property type="molecule type" value="Genomic_DNA"/>
</dbReference>
<reference evidence="2" key="2">
    <citation type="submission" date="2021-03" db="UniProtKB">
        <authorList>
            <consortium name="EnsemblPlants"/>
        </authorList>
    </citation>
    <scope>IDENTIFICATION</scope>
</reference>
<name>A0A803PV82_CANSA</name>
<evidence type="ECO:0000313" key="2">
    <source>
        <dbReference type="EnsemblPlants" id="cds.evm.model.06.1610"/>
    </source>
</evidence>
<dbReference type="InterPro" id="IPR057670">
    <property type="entry name" value="SH3_retrovirus"/>
</dbReference>
<evidence type="ECO:0000259" key="1">
    <source>
        <dbReference type="Pfam" id="PF25597"/>
    </source>
</evidence>
<proteinExistence type="predicted"/>
<sequence>MEHGMKVMKGSMGKAIVTASYLINRCSSSAIDFKIPIEGKLEPREKKCIIIGYAKGVKGYKLWSIEPGDHQKYFVSGDVVFKENKMYKDTLESHAKSKSKNVEGVQFEVVPPERTDHIIHVAIEETVDKGEQEVVNSESEPDEDNHMDYELVRDRKRREFKPPLRYGFVDVVHYALNIAELGGL</sequence>
<dbReference type="Proteomes" id="UP000596661">
    <property type="component" value="Chromosome 6"/>
</dbReference>
<keyword evidence="3" id="KW-1185">Reference proteome</keyword>
<evidence type="ECO:0000313" key="3">
    <source>
        <dbReference type="Proteomes" id="UP000596661"/>
    </source>
</evidence>
<feature type="domain" description="Retroviral polymerase SH3-like" evidence="1">
    <location>
        <begin position="38"/>
        <end position="92"/>
    </location>
</feature>
<reference evidence="2" key="1">
    <citation type="submission" date="2018-11" db="EMBL/GenBank/DDBJ databases">
        <authorList>
            <person name="Grassa J C."/>
        </authorList>
    </citation>
    <scope>NUCLEOTIDE SEQUENCE [LARGE SCALE GENOMIC DNA]</scope>
</reference>
<protein>
    <recommendedName>
        <fullName evidence="1">Retroviral polymerase SH3-like domain-containing protein</fullName>
    </recommendedName>
</protein>
<dbReference type="EnsemblPlants" id="evm.model.06.1610">
    <property type="protein sequence ID" value="cds.evm.model.06.1610"/>
    <property type="gene ID" value="evm.TU.06.1610"/>
</dbReference>
<organism evidence="2 3">
    <name type="scientific">Cannabis sativa</name>
    <name type="common">Hemp</name>
    <name type="synonym">Marijuana</name>
    <dbReference type="NCBI Taxonomy" id="3483"/>
    <lineage>
        <taxon>Eukaryota</taxon>
        <taxon>Viridiplantae</taxon>
        <taxon>Streptophyta</taxon>
        <taxon>Embryophyta</taxon>
        <taxon>Tracheophyta</taxon>
        <taxon>Spermatophyta</taxon>
        <taxon>Magnoliopsida</taxon>
        <taxon>eudicotyledons</taxon>
        <taxon>Gunneridae</taxon>
        <taxon>Pentapetalae</taxon>
        <taxon>rosids</taxon>
        <taxon>fabids</taxon>
        <taxon>Rosales</taxon>
        <taxon>Cannabaceae</taxon>
        <taxon>Cannabis</taxon>
    </lineage>
</organism>
<dbReference type="AlphaFoldDB" id="A0A803PV82"/>
<accession>A0A803PV82</accession>
<dbReference type="OMA" id="PERTDHI"/>
<dbReference type="Pfam" id="PF25597">
    <property type="entry name" value="SH3_retrovirus"/>
    <property type="match status" value="1"/>
</dbReference>